<keyword evidence="3 5" id="KW-0808">Transferase</keyword>
<feature type="transmembrane region" description="Helical" evidence="6">
    <location>
        <begin position="29"/>
        <end position="48"/>
    </location>
</feature>
<evidence type="ECO:0000256" key="6">
    <source>
        <dbReference type="SAM" id="Phobius"/>
    </source>
</evidence>
<keyword evidence="6" id="KW-0472">Membrane</keyword>
<dbReference type="NCBIfam" id="TIGR00530">
    <property type="entry name" value="AGP_acyltrn"/>
    <property type="match status" value="1"/>
</dbReference>
<name>A0A9N9TL85_PHYSR</name>
<evidence type="ECO:0000256" key="3">
    <source>
        <dbReference type="ARBA" id="ARBA00022679"/>
    </source>
</evidence>
<keyword evidence="4 5" id="KW-0012">Acyltransferase</keyword>
<keyword evidence="6" id="KW-1133">Transmembrane helix</keyword>
<proteinExistence type="inferred from homology"/>
<dbReference type="InterPro" id="IPR004552">
    <property type="entry name" value="AGP_acyltrans"/>
</dbReference>
<keyword evidence="5" id="KW-0594">Phospholipid biosynthesis</keyword>
<comment type="similarity">
    <text evidence="2 5">Belongs to the 1-acyl-sn-glycerol-3-phosphate acyltransferase family.</text>
</comment>
<evidence type="ECO:0000256" key="5">
    <source>
        <dbReference type="RuleBase" id="RU361267"/>
    </source>
</evidence>
<comment type="domain">
    <text evidence="5">The HXXXXD motif is essential for acyltransferase activity and may constitute the binding site for the phosphate moiety of the glycerol-3-phosphate.</text>
</comment>
<accession>A0A9N9TL85</accession>
<dbReference type="SUPFAM" id="SSF69593">
    <property type="entry name" value="Glycerol-3-phosphate (1)-acyltransferase"/>
    <property type="match status" value="1"/>
</dbReference>
<dbReference type="PANTHER" id="PTHR10434">
    <property type="entry name" value="1-ACYL-SN-GLYCEROL-3-PHOSPHATE ACYLTRANSFERASE"/>
    <property type="match status" value="1"/>
</dbReference>
<evidence type="ECO:0000256" key="1">
    <source>
        <dbReference type="ARBA" id="ARBA00004728"/>
    </source>
</evidence>
<evidence type="ECO:0000259" key="7">
    <source>
        <dbReference type="SMART" id="SM00563"/>
    </source>
</evidence>
<keyword evidence="6" id="KW-0812">Transmembrane</keyword>
<dbReference type="PANTHER" id="PTHR10434:SF11">
    <property type="entry name" value="1-ACYL-SN-GLYCEROL-3-PHOSPHATE ACYLTRANSFERASE"/>
    <property type="match status" value="1"/>
</dbReference>
<dbReference type="GO" id="GO:0003841">
    <property type="term" value="F:1-acylglycerol-3-phosphate O-acyltransferase activity"/>
    <property type="evidence" value="ECO:0007669"/>
    <property type="project" value="UniProtKB-UniRule"/>
</dbReference>
<keyword evidence="5" id="KW-0444">Lipid biosynthesis</keyword>
<evidence type="ECO:0000256" key="2">
    <source>
        <dbReference type="ARBA" id="ARBA00008655"/>
    </source>
</evidence>
<comment type="catalytic activity">
    <reaction evidence="5">
        <text>a 1-acyl-sn-glycero-3-phosphate + an acyl-CoA = a 1,2-diacyl-sn-glycero-3-phosphate + CoA</text>
        <dbReference type="Rhea" id="RHEA:19709"/>
        <dbReference type="ChEBI" id="CHEBI:57287"/>
        <dbReference type="ChEBI" id="CHEBI:57970"/>
        <dbReference type="ChEBI" id="CHEBI:58342"/>
        <dbReference type="ChEBI" id="CHEBI:58608"/>
        <dbReference type="EC" id="2.3.1.51"/>
    </reaction>
</comment>
<comment type="pathway">
    <text evidence="1">Phospholipid metabolism; CDP-diacylglycerol biosynthesis; CDP-diacylglycerol from sn-glycerol 3-phosphate: step 2/3.</text>
</comment>
<feature type="domain" description="Phospholipid/glycerol acyltransferase" evidence="7">
    <location>
        <begin position="88"/>
        <end position="205"/>
    </location>
</feature>
<dbReference type="Pfam" id="PF01553">
    <property type="entry name" value="Acyltransferase"/>
    <property type="match status" value="1"/>
</dbReference>
<gene>
    <name evidence="8" type="ORF">PHYEVI_LOCUS4847</name>
</gene>
<dbReference type="GO" id="GO:0016020">
    <property type="term" value="C:membrane"/>
    <property type="evidence" value="ECO:0007669"/>
    <property type="project" value="InterPro"/>
</dbReference>
<reference evidence="8" key="1">
    <citation type="submission" date="2022-01" db="EMBL/GenBank/DDBJ databases">
        <authorList>
            <person name="King R."/>
        </authorList>
    </citation>
    <scope>NUCLEOTIDE SEQUENCE</scope>
</reference>
<dbReference type="Proteomes" id="UP001153712">
    <property type="component" value="Chromosome 2"/>
</dbReference>
<keyword evidence="9" id="KW-1185">Reference proteome</keyword>
<dbReference type="SMART" id="SM00563">
    <property type="entry name" value="PlsC"/>
    <property type="match status" value="1"/>
</dbReference>
<keyword evidence="5" id="KW-0443">Lipid metabolism</keyword>
<evidence type="ECO:0000256" key="4">
    <source>
        <dbReference type="ARBA" id="ARBA00023315"/>
    </source>
</evidence>
<keyword evidence="5" id="KW-1208">Phospholipid metabolism</keyword>
<sequence>MLLYWIIIVPVLGTALWKTNNIAKSLIKYSIFICYCFLTTLLIPLWLFRPRDPRNPLLPSAGFRALCKILELECTIEGEENIVRNSGCVVLINHQSIIDMIVLSYLWPTLPKCTVISKKEMLYYQPIGLAFWLCGVIFIDRNKSSDAQNAINKTGETIKTRKARVLMFPEGTRNLGPKLIPFKKGAFHLAVASQCPIQPIAVSRYTFLGPNKFEAGRIRIRILPAIQTEGCTTKDVDRLKEDIYQIMSENVDELSKSIDPNRTV</sequence>
<evidence type="ECO:0000313" key="9">
    <source>
        <dbReference type="Proteomes" id="UP001153712"/>
    </source>
</evidence>
<organism evidence="8 9">
    <name type="scientific">Phyllotreta striolata</name>
    <name type="common">Striped flea beetle</name>
    <name type="synonym">Crioceris striolata</name>
    <dbReference type="NCBI Taxonomy" id="444603"/>
    <lineage>
        <taxon>Eukaryota</taxon>
        <taxon>Metazoa</taxon>
        <taxon>Ecdysozoa</taxon>
        <taxon>Arthropoda</taxon>
        <taxon>Hexapoda</taxon>
        <taxon>Insecta</taxon>
        <taxon>Pterygota</taxon>
        <taxon>Neoptera</taxon>
        <taxon>Endopterygota</taxon>
        <taxon>Coleoptera</taxon>
        <taxon>Polyphaga</taxon>
        <taxon>Cucujiformia</taxon>
        <taxon>Chrysomeloidea</taxon>
        <taxon>Chrysomelidae</taxon>
        <taxon>Galerucinae</taxon>
        <taxon>Alticini</taxon>
        <taxon>Phyllotreta</taxon>
    </lineage>
</organism>
<protein>
    <recommendedName>
        <fullName evidence="5">1-acyl-sn-glycerol-3-phosphate acyltransferase</fullName>
        <ecNumber evidence="5">2.3.1.51</ecNumber>
    </recommendedName>
</protein>
<dbReference type="EC" id="2.3.1.51" evidence="5"/>
<dbReference type="InterPro" id="IPR002123">
    <property type="entry name" value="Plipid/glycerol_acylTrfase"/>
</dbReference>
<evidence type="ECO:0000313" key="8">
    <source>
        <dbReference type="EMBL" id="CAG9858458.1"/>
    </source>
</evidence>
<dbReference type="GO" id="GO:0006654">
    <property type="term" value="P:phosphatidic acid biosynthetic process"/>
    <property type="evidence" value="ECO:0007669"/>
    <property type="project" value="TreeGrafter"/>
</dbReference>
<dbReference type="GO" id="GO:0005783">
    <property type="term" value="C:endoplasmic reticulum"/>
    <property type="evidence" value="ECO:0007669"/>
    <property type="project" value="TreeGrafter"/>
</dbReference>
<dbReference type="CDD" id="cd07989">
    <property type="entry name" value="LPLAT_AGPAT-like"/>
    <property type="match status" value="1"/>
</dbReference>
<dbReference type="EMBL" id="OU900095">
    <property type="protein sequence ID" value="CAG9858458.1"/>
    <property type="molecule type" value="Genomic_DNA"/>
</dbReference>
<dbReference type="OrthoDB" id="202234at2759"/>
<dbReference type="AlphaFoldDB" id="A0A9N9TL85"/>